<dbReference type="Proteomes" id="UP001140949">
    <property type="component" value="Unassembled WGS sequence"/>
</dbReference>
<organism evidence="2 3">
    <name type="scientific">Iris pallida</name>
    <name type="common">Sweet iris</name>
    <dbReference type="NCBI Taxonomy" id="29817"/>
    <lineage>
        <taxon>Eukaryota</taxon>
        <taxon>Viridiplantae</taxon>
        <taxon>Streptophyta</taxon>
        <taxon>Embryophyta</taxon>
        <taxon>Tracheophyta</taxon>
        <taxon>Spermatophyta</taxon>
        <taxon>Magnoliopsida</taxon>
        <taxon>Liliopsida</taxon>
        <taxon>Asparagales</taxon>
        <taxon>Iridaceae</taxon>
        <taxon>Iridoideae</taxon>
        <taxon>Irideae</taxon>
        <taxon>Iris</taxon>
    </lineage>
</organism>
<dbReference type="AlphaFoldDB" id="A0AAX6DNT4"/>
<keyword evidence="3" id="KW-1185">Reference proteome</keyword>
<evidence type="ECO:0000256" key="1">
    <source>
        <dbReference type="SAM" id="MobiDB-lite"/>
    </source>
</evidence>
<accession>A0AAX6DNT4</accession>
<feature type="region of interest" description="Disordered" evidence="1">
    <location>
        <begin position="1"/>
        <end position="20"/>
    </location>
</feature>
<name>A0AAX6DNT4_IRIPA</name>
<protein>
    <submittedName>
        <fullName evidence="2">Uncharacterized protein</fullName>
    </submittedName>
</protein>
<sequence length="441" mass="47182">MPTLPPINGPPSAAIPSSNSKPAFDLEDCNRFSQDKMLGHDAANDGLLSFRGVPLEPERFAVHCGLEGIYLPGKRWRRKIEIVQPIEIHSFVAECTTDDILCVQVKNVSPAHLPDIIIYLDAIAIVFEEATKGAPPLSLPIASIETGDGHSLPNLSLRRGEEHSFILKPSSIIGRDLKGHSDSSSRQSHQKMGSSILNVHQTSRVSNGKKVAPSADQYAVLVSCRCNYSESKLFFKQPTSWKPRVARDLMISVVSEISEPTGASNGRVPQLPVQVLTLQASNLTSEDLTLTVLAPISSNSSPSVLPLSPAPRGSLVGFPEITGRTGGVQRVSSMPVERESQKDIANSGKRSISLAQRTGATSDIMPSSDSGCTHLWLQSKVPLGCVPACSSATVKLELLPLTDGIISLDTLQVAVKEKGLTYIPEQALKIHATSSIASGIV</sequence>
<dbReference type="EMBL" id="JANAVB010043017">
    <property type="protein sequence ID" value="KAJ6793437.1"/>
    <property type="molecule type" value="Genomic_DNA"/>
</dbReference>
<reference evidence="2" key="2">
    <citation type="submission" date="2023-04" db="EMBL/GenBank/DDBJ databases">
        <authorList>
            <person name="Bruccoleri R.E."/>
            <person name="Oakeley E.J."/>
            <person name="Faust A.-M."/>
            <person name="Dessus-Babus S."/>
            <person name="Altorfer M."/>
            <person name="Burckhardt D."/>
            <person name="Oertli M."/>
            <person name="Naumann U."/>
            <person name="Petersen F."/>
            <person name="Wong J."/>
        </authorList>
    </citation>
    <scope>NUCLEOTIDE SEQUENCE</scope>
    <source>
        <strain evidence="2">GSM-AAB239-AS_SAM_17_03QT</strain>
        <tissue evidence="2">Leaf</tissue>
    </source>
</reference>
<evidence type="ECO:0000313" key="2">
    <source>
        <dbReference type="EMBL" id="KAJ6793437.1"/>
    </source>
</evidence>
<gene>
    <name evidence="2" type="ORF">M6B38_236130</name>
</gene>
<comment type="caution">
    <text evidence="2">The sequence shown here is derived from an EMBL/GenBank/DDBJ whole genome shotgun (WGS) entry which is preliminary data.</text>
</comment>
<dbReference type="PANTHER" id="PTHR36034">
    <property type="entry name" value="EXPRESSED PROTEIN"/>
    <property type="match status" value="1"/>
</dbReference>
<proteinExistence type="predicted"/>
<evidence type="ECO:0000313" key="3">
    <source>
        <dbReference type="Proteomes" id="UP001140949"/>
    </source>
</evidence>
<dbReference type="PANTHER" id="PTHR36034:SF2">
    <property type="entry name" value="EXPRESSED PROTEIN"/>
    <property type="match status" value="1"/>
</dbReference>
<reference evidence="2" key="1">
    <citation type="journal article" date="2023" name="GigaByte">
        <title>Genome assembly of the bearded iris, Iris pallida Lam.</title>
        <authorList>
            <person name="Bruccoleri R.E."/>
            <person name="Oakeley E.J."/>
            <person name="Faust A.M.E."/>
            <person name="Altorfer M."/>
            <person name="Dessus-Babus S."/>
            <person name="Burckhardt D."/>
            <person name="Oertli M."/>
            <person name="Naumann U."/>
            <person name="Petersen F."/>
            <person name="Wong J."/>
        </authorList>
    </citation>
    <scope>NUCLEOTIDE SEQUENCE</scope>
    <source>
        <strain evidence="2">GSM-AAB239-AS_SAM_17_03QT</strain>
    </source>
</reference>